<dbReference type="RefSeq" id="WP_078413307.1">
    <property type="nucleotide sequence ID" value="NZ_CP014339.1"/>
</dbReference>
<dbReference type="Gene3D" id="1.10.10.60">
    <property type="entry name" value="Homeodomain-like"/>
    <property type="match status" value="1"/>
</dbReference>
<evidence type="ECO:0000313" key="4">
    <source>
        <dbReference type="Proteomes" id="UP000189738"/>
    </source>
</evidence>
<dbReference type="PROSITE" id="PS50994">
    <property type="entry name" value="INTEGRASE"/>
    <property type="match status" value="1"/>
</dbReference>
<protein>
    <submittedName>
        <fullName evidence="3">Integrase</fullName>
    </submittedName>
</protein>
<dbReference type="InterPro" id="IPR012337">
    <property type="entry name" value="RNaseH-like_sf"/>
</dbReference>
<dbReference type="Gene3D" id="3.30.420.10">
    <property type="entry name" value="Ribonuclease H-like superfamily/Ribonuclease H"/>
    <property type="match status" value="1"/>
</dbReference>
<dbReference type="PANTHER" id="PTHR35004:SF7">
    <property type="entry name" value="INTEGRASE PROTEIN"/>
    <property type="match status" value="1"/>
</dbReference>
<gene>
    <name evidence="2" type="ORF">AYC66_14285</name>
    <name evidence="3" type="ORF">BAY09_15230</name>
</gene>
<dbReference type="Proteomes" id="UP000189738">
    <property type="component" value="Chromosome"/>
</dbReference>
<organism evidence="3">
    <name type="scientific">Elizabethkingia anophelis</name>
    <dbReference type="NCBI Taxonomy" id="1117645"/>
    <lineage>
        <taxon>Bacteria</taxon>
        <taxon>Pseudomonadati</taxon>
        <taxon>Bacteroidota</taxon>
        <taxon>Flavobacteriia</taxon>
        <taxon>Flavobacteriales</taxon>
        <taxon>Weeksellaceae</taxon>
        <taxon>Elizabethkingia</taxon>
    </lineage>
</organism>
<dbReference type="EMBL" id="CP014339">
    <property type="protein sequence ID" value="AQX51778.1"/>
    <property type="molecule type" value="Genomic_DNA"/>
</dbReference>
<name>A0A1T3D3T3_9FLAO</name>
<dbReference type="InterPro" id="IPR036397">
    <property type="entry name" value="RNaseH_sf"/>
</dbReference>
<dbReference type="Pfam" id="PF13683">
    <property type="entry name" value="rve_3"/>
    <property type="match status" value="1"/>
</dbReference>
<dbReference type="SUPFAM" id="SSF46689">
    <property type="entry name" value="Homeodomain-like"/>
    <property type="match status" value="1"/>
</dbReference>
<dbReference type="Pfam" id="PF13565">
    <property type="entry name" value="HTH_32"/>
    <property type="match status" value="1"/>
</dbReference>
<dbReference type="EMBL" id="MAHS01000003">
    <property type="protein sequence ID" value="OPB52501.1"/>
    <property type="molecule type" value="Genomic_DNA"/>
</dbReference>
<dbReference type="GO" id="GO:0015074">
    <property type="term" value="P:DNA integration"/>
    <property type="evidence" value="ECO:0007669"/>
    <property type="project" value="InterPro"/>
</dbReference>
<dbReference type="SUPFAM" id="SSF53098">
    <property type="entry name" value="Ribonuclease H-like"/>
    <property type="match status" value="1"/>
</dbReference>
<reference evidence="3" key="2">
    <citation type="submission" date="2016-06" db="EMBL/GenBank/DDBJ databases">
        <authorList>
            <person name="Nicholson A.C."/>
        </authorList>
    </citation>
    <scope>NUCLEOTIDE SEQUENCE [LARGE SCALE GENOMIC DNA]</scope>
    <source>
        <strain evidence="3">E6809</strain>
    </source>
</reference>
<reference evidence="2 4" key="1">
    <citation type="submission" date="2016-02" db="EMBL/GenBank/DDBJ databases">
        <authorList>
            <person name="Nicholson A.C."/>
            <person name="Humrighouse B.W."/>
            <person name="Loparev V."/>
            <person name="Emery B."/>
            <person name="Graziano J."/>
            <person name="McQuiston J.R."/>
        </authorList>
    </citation>
    <scope>NUCLEOTIDE SEQUENCE [LARGE SCALE GENOMIC DNA]</scope>
    <source>
        <strain evidence="2 4">E6809</strain>
    </source>
</reference>
<dbReference type="PANTHER" id="PTHR35004">
    <property type="entry name" value="TRANSPOSASE RV3428C-RELATED"/>
    <property type="match status" value="1"/>
</dbReference>
<evidence type="ECO:0000313" key="3">
    <source>
        <dbReference type="EMBL" id="OPB52501.1"/>
    </source>
</evidence>
<evidence type="ECO:0000313" key="2">
    <source>
        <dbReference type="EMBL" id="AQX51778.1"/>
    </source>
</evidence>
<dbReference type="NCBIfam" id="NF033577">
    <property type="entry name" value="transpos_IS481"/>
    <property type="match status" value="1"/>
</dbReference>
<dbReference type="InterPro" id="IPR001584">
    <property type="entry name" value="Integrase_cat-core"/>
</dbReference>
<accession>A0A1T3D3T3</accession>
<dbReference type="InterPro" id="IPR047656">
    <property type="entry name" value="IS481-like_transpos"/>
</dbReference>
<evidence type="ECO:0000259" key="1">
    <source>
        <dbReference type="PROSITE" id="PS50994"/>
    </source>
</evidence>
<dbReference type="AlphaFoldDB" id="A0A1T3D3T3"/>
<proteinExistence type="predicted"/>
<feature type="domain" description="Integrase catalytic" evidence="1">
    <location>
        <begin position="131"/>
        <end position="289"/>
    </location>
</feature>
<sequence length="334" mass="39863">MNKQQQQIKARKDWLKIYLEWGSVTKTALRCGIARSTLHRWIKRYKEEGEHGLSDKSKRPKTLSNTKITPEIESLLLDLRKKKRWGAARISIHLLRKGISLSAMTVWRVLSKHKVNPIVKRRRKSDYKRYSKEVPGDRVQLDVTKIRSKAYQFTAIDDCTRMKVIRIYSNKKVESTIHFLSEILNTFYFPIQHIQTDWGTEFFNYSFQYELHEHFIKYRPIKPRSPHLNGKVERTQQTDKSEFWSLLDLSNPKLDLNALAIEWQDFYNKKRPHSSLNGKTPWERLQELERLIPIQPEVTTKFWASEEKIIPRNYAYLNYLKDKNVTLKSKTKKK</sequence>
<dbReference type="InterPro" id="IPR009057">
    <property type="entry name" value="Homeodomain-like_sf"/>
</dbReference>
<dbReference type="GO" id="GO:0003676">
    <property type="term" value="F:nucleic acid binding"/>
    <property type="evidence" value="ECO:0007669"/>
    <property type="project" value="InterPro"/>
</dbReference>